<dbReference type="InterPro" id="IPR029058">
    <property type="entry name" value="AB_hydrolase_fold"/>
</dbReference>
<feature type="domain" description="AB hydrolase-1" evidence="2">
    <location>
        <begin position="35"/>
        <end position="140"/>
    </location>
</feature>
<dbReference type="InterPro" id="IPR000073">
    <property type="entry name" value="AB_hydrolase_1"/>
</dbReference>
<comment type="caution">
    <text evidence="3">The sequence shown here is derived from an EMBL/GenBank/DDBJ whole genome shotgun (WGS) entry which is preliminary data.</text>
</comment>
<dbReference type="EMBL" id="JBIBSM010000010">
    <property type="protein sequence ID" value="MFF8278511.1"/>
    <property type="molecule type" value="Genomic_DNA"/>
</dbReference>
<evidence type="ECO:0000259" key="2">
    <source>
        <dbReference type="Pfam" id="PF00561"/>
    </source>
</evidence>
<feature type="region of interest" description="Disordered" evidence="1">
    <location>
        <begin position="179"/>
        <end position="202"/>
    </location>
</feature>
<dbReference type="RefSeq" id="WP_391935632.1">
    <property type="nucleotide sequence ID" value="NZ_JBIBSM010000010.1"/>
</dbReference>
<reference evidence="3 4" key="1">
    <citation type="submission" date="2024-10" db="EMBL/GenBank/DDBJ databases">
        <title>The Natural Products Discovery Center: Release of the First 8490 Sequenced Strains for Exploring Actinobacteria Biosynthetic Diversity.</title>
        <authorList>
            <person name="Kalkreuter E."/>
            <person name="Kautsar S.A."/>
            <person name="Yang D."/>
            <person name="Bader C.D."/>
            <person name="Teijaro C.N."/>
            <person name="Fluegel L."/>
            <person name="Davis C.M."/>
            <person name="Simpson J.R."/>
            <person name="Lauterbach L."/>
            <person name="Steele A.D."/>
            <person name="Gui C."/>
            <person name="Meng S."/>
            <person name="Li G."/>
            <person name="Viehrig K."/>
            <person name="Ye F."/>
            <person name="Su P."/>
            <person name="Kiefer A.F."/>
            <person name="Nichols A."/>
            <person name="Cepeda A.J."/>
            <person name="Yan W."/>
            <person name="Fan B."/>
            <person name="Jiang Y."/>
            <person name="Adhikari A."/>
            <person name="Zheng C.-J."/>
            <person name="Schuster L."/>
            <person name="Cowan T.M."/>
            <person name="Smanski M.J."/>
            <person name="Chevrette M.G."/>
            <person name="De Carvalho L.P.S."/>
            <person name="Shen B."/>
        </authorList>
    </citation>
    <scope>NUCLEOTIDE SEQUENCE [LARGE SCALE GENOMIC DNA]</scope>
    <source>
        <strain evidence="3 4">NPDC015755</strain>
    </source>
</reference>
<protein>
    <submittedName>
        <fullName evidence="3">Alpha/beta fold hydrolase</fullName>
    </submittedName>
</protein>
<proteinExistence type="predicted"/>
<keyword evidence="3" id="KW-0378">Hydrolase</keyword>
<dbReference type="Proteomes" id="UP001603013">
    <property type="component" value="Unassembled WGS sequence"/>
</dbReference>
<keyword evidence="4" id="KW-1185">Reference proteome</keyword>
<evidence type="ECO:0000256" key="1">
    <source>
        <dbReference type="SAM" id="MobiDB-lite"/>
    </source>
</evidence>
<name>A0ABW6YF95_9ACTN</name>
<sequence>MTETQVETRTLAATGATLRYDIRSSPTDGETSESVLFLIGSPMGAGGFATLASHFTDRTVVTYDPRGVGRSPRTDGSAETTPEEHADDLRCVIEALGARAVDVFASSGGAVNALALVERHGGLVRTLVAHEPPSAQVLPDREAALEVCADIHATYLRDGMGPAMAKFIAVTSRKGPFPATWANEPVPSPSDFGLPTEDDGSRDDPLLGQNMRGCTGYRPDFAALRAASTRIVIAAGRESEGEFAARAAAEIAATLGTGLAVFPSHHGGFLGGEFGRHGAPEEFAKALRHVLDTDG</sequence>
<feature type="region of interest" description="Disordered" evidence="1">
    <location>
        <begin position="64"/>
        <end position="86"/>
    </location>
</feature>
<dbReference type="Pfam" id="PF00561">
    <property type="entry name" value="Abhydrolase_1"/>
    <property type="match status" value="1"/>
</dbReference>
<accession>A0ABW6YF95</accession>
<dbReference type="GO" id="GO:0016787">
    <property type="term" value="F:hydrolase activity"/>
    <property type="evidence" value="ECO:0007669"/>
    <property type="project" value="UniProtKB-KW"/>
</dbReference>
<organism evidence="3 4">
    <name type="scientific">Streptomyces lateritius</name>
    <dbReference type="NCBI Taxonomy" id="67313"/>
    <lineage>
        <taxon>Bacteria</taxon>
        <taxon>Bacillati</taxon>
        <taxon>Actinomycetota</taxon>
        <taxon>Actinomycetes</taxon>
        <taxon>Kitasatosporales</taxon>
        <taxon>Streptomycetaceae</taxon>
        <taxon>Streptomyces</taxon>
    </lineage>
</organism>
<dbReference type="SUPFAM" id="SSF53474">
    <property type="entry name" value="alpha/beta-Hydrolases"/>
    <property type="match status" value="1"/>
</dbReference>
<dbReference type="Gene3D" id="3.40.50.1820">
    <property type="entry name" value="alpha/beta hydrolase"/>
    <property type="match status" value="1"/>
</dbReference>
<evidence type="ECO:0000313" key="3">
    <source>
        <dbReference type="EMBL" id="MFF8278511.1"/>
    </source>
</evidence>
<evidence type="ECO:0000313" key="4">
    <source>
        <dbReference type="Proteomes" id="UP001603013"/>
    </source>
</evidence>
<gene>
    <name evidence="3" type="ORF">ACF05T_20755</name>
</gene>